<comment type="caution">
    <text evidence="3">The sequence shown here is derived from an EMBL/GenBank/DDBJ whole genome shotgun (WGS) entry which is preliminary data.</text>
</comment>
<protein>
    <submittedName>
        <fullName evidence="3">S-layer domain protein</fullName>
    </submittedName>
</protein>
<proteinExistence type="predicted"/>
<reference evidence="3 4" key="1">
    <citation type="submission" date="2021-04" db="EMBL/GenBank/DDBJ databases">
        <authorList>
            <person name="Rakotoarivonina H."/>
        </authorList>
    </citation>
    <scope>NUCLEOTIDE SEQUENCE [LARGE SCALE GENOMIC DNA]</scope>
    <source>
        <strain evidence="3 4">XE</strain>
    </source>
</reference>
<keyword evidence="4" id="KW-1185">Reference proteome</keyword>
<evidence type="ECO:0000313" key="4">
    <source>
        <dbReference type="Proteomes" id="UP000681526"/>
    </source>
</evidence>
<dbReference type="Pfam" id="PF00395">
    <property type="entry name" value="SLH"/>
    <property type="match status" value="3"/>
</dbReference>
<accession>A0ABN7RXD5</accession>
<feature type="domain" description="SLH" evidence="2">
    <location>
        <begin position="393"/>
        <end position="456"/>
    </location>
</feature>
<feature type="domain" description="SLH" evidence="2">
    <location>
        <begin position="334"/>
        <end position="392"/>
    </location>
</feature>
<dbReference type="RefSeq" id="WP_213484394.1">
    <property type="nucleotide sequence ID" value="NZ_CAJRAY010000042.1"/>
</dbReference>
<dbReference type="InterPro" id="IPR051465">
    <property type="entry name" value="Cell_Envelope_Struct_Comp"/>
</dbReference>
<dbReference type="PROSITE" id="PS51272">
    <property type="entry name" value="SLH"/>
    <property type="match status" value="3"/>
</dbReference>
<dbReference type="PANTHER" id="PTHR43308:SF5">
    <property type="entry name" value="S-LAYER PROTEIN _ PEPTIDOGLYCAN ENDO-BETA-N-ACETYLGLUCOSAMINIDASE"/>
    <property type="match status" value="1"/>
</dbReference>
<gene>
    <name evidence="3" type="primary">txxe 887</name>
    <name evidence="3" type="ORF">TXXE_09365</name>
</gene>
<feature type="chain" id="PRO_5045315012" evidence="1">
    <location>
        <begin position="30"/>
        <end position="523"/>
    </location>
</feature>
<evidence type="ECO:0000313" key="3">
    <source>
        <dbReference type="EMBL" id="CAG5085938.1"/>
    </source>
</evidence>
<organism evidence="3 4">
    <name type="scientific">Thermobacillus xylanilyticus</name>
    <dbReference type="NCBI Taxonomy" id="76633"/>
    <lineage>
        <taxon>Bacteria</taxon>
        <taxon>Bacillati</taxon>
        <taxon>Bacillota</taxon>
        <taxon>Bacilli</taxon>
        <taxon>Bacillales</taxon>
        <taxon>Paenibacillaceae</taxon>
        <taxon>Thermobacillus</taxon>
    </lineage>
</organism>
<name>A0ABN7RXD5_THEXY</name>
<feature type="signal peptide" evidence="1">
    <location>
        <begin position="1"/>
        <end position="29"/>
    </location>
</feature>
<evidence type="ECO:0000259" key="2">
    <source>
        <dbReference type="PROSITE" id="PS51272"/>
    </source>
</evidence>
<dbReference type="PANTHER" id="PTHR43308">
    <property type="entry name" value="OUTER MEMBRANE PROTEIN ALPHA-RELATED"/>
    <property type="match status" value="1"/>
</dbReference>
<keyword evidence="1" id="KW-0732">Signal</keyword>
<evidence type="ECO:0000256" key="1">
    <source>
        <dbReference type="SAM" id="SignalP"/>
    </source>
</evidence>
<dbReference type="EMBL" id="CAJRAY010000042">
    <property type="protein sequence ID" value="CAG5085938.1"/>
    <property type="molecule type" value="Genomic_DNA"/>
</dbReference>
<dbReference type="InterPro" id="IPR001119">
    <property type="entry name" value="SLH_dom"/>
</dbReference>
<sequence length="523" mass="54818">MKALIQRKTAALVAFFMIASMLFPIAAFAAKGFMNLTHNAITGKVTGTVYTDTYHGEGVSPVIAVYDKDGNRLDTSVSVTYFYLDPSNGHYYYSFEVDASTYGATYFPLNLRYYYEGAASSVYEGAYVYAGVVVPPIFGGIGGGDTNPTDGVVKANPDGTVDANALKKALESGSAIVEITGEVAKLPASALTVGGVVTIVSPLGSYELPLDELDLEALAEELGVSIDDLWIVVTIAELEGAAKAAAEAAIESAGGEAVSAIVDFKLEAVAGDKSVEINKFSKFVKRTLNLTDEGDNLVAVRIKGDTVNPIPTKVGEEDAAFFSNSNSVYAIIDVAPKSFSDLRNHWGVKDIHTLANKLIVNGTGAGKFEPKRDVTRAEFAAMIVRALGLQASEAANFSDVASSAWYADAVAAAAEYGIVKGDGTGKFRPTDKISRQEMAAMVIRAQELAGVEVVLSNAEVAALLSGYKDAGQIGSWARAELAAAIESGIVSGTSANTVSPTASATRAEAAVMIIRVLSNVDFI</sequence>
<dbReference type="Proteomes" id="UP000681526">
    <property type="component" value="Unassembled WGS sequence"/>
</dbReference>
<feature type="domain" description="SLH" evidence="2">
    <location>
        <begin position="464"/>
        <end position="523"/>
    </location>
</feature>